<name>A0AAN7PV85_9COLE</name>
<protein>
    <submittedName>
        <fullName evidence="3">Uncharacterized protein</fullName>
    </submittedName>
</protein>
<keyword evidence="1" id="KW-0175">Coiled coil</keyword>
<gene>
    <name evidence="3" type="ORF">RN001_010775</name>
</gene>
<evidence type="ECO:0000256" key="1">
    <source>
        <dbReference type="SAM" id="Coils"/>
    </source>
</evidence>
<evidence type="ECO:0000256" key="2">
    <source>
        <dbReference type="SAM" id="SignalP"/>
    </source>
</evidence>
<sequence length="137" mass="15738">MKLVLVTALVALYIVSLVEARSAMMLKEPSDFSRPPLVPTIKDIDSEIFMKKLEEELKEEIEAYLAMMDKLLNELSEQIDQILNEIPTETAPEVATVEIKEQPETNAVRKRKDLGVEHTAENSFLTTLMKMYQKRNR</sequence>
<dbReference type="AlphaFoldDB" id="A0AAN7PV85"/>
<feature type="chain" id="PRO_5042845389" evidence="2">
    <location>
        <begin position="21"/>
        <end position="137"/>
    </location>
</feature>
<organism evidence="3 4">
    <name type="scientific">Aquatica leii</name>
    <dbReference type="NCBI Taxonomy" id="1421715"/>
    <lineage>
        <taxon>Eukaryota</taxon>
        <taxon>Metazoa</taxon>
        <taxon>Ecdysozoa</taxon>
        <taxon>Arthropoda</taxon>
        <taxon>Hexapoda</taxon>
        <taxon>Insecta</taxon>
        <taxon>Pterygota</taxon>
        <taxon>Neoptera</taxon>
        <taxon>Endopterygota</taxon>
        <taxon>Coleoptera</taxon>
        <taxon>Polyphaga</taxon>
        <taxon>Elateriformia</taxon>
        <taxon>Elateroidea</taxon>
        <taxon>Lampyridae</taxon>
        <taxon>Luciolinae</taxon>
        <taxon>Aquatica</taxon>
    </lineage>
</organism>
<keyword evidence="2" id="KW-0732">Signal</keyword>
<evidence type="ECO:0000313" key="4">
    <source>
        <dbReference type="Proteomes" id="UP001353858"/>
    </source>
</evidence>
<comment type="caution">
    <text evidence="3">The sequence shown here is derived from an EMBL/GenBank/DDBJ whole genome shotgun (WGS) entry which is preliminary data.</text>
</comment>
<evidence type="ECO:0000313" key="3">
    <source>
        <dbReference type="EMBL" id="KAK4878269.1"/>
    </source>
</evidence>
<dbReference type="Proteomes" id="UP001353858">
    <property type="component" value="Unassembled WGS sequence"/>
</dbReference>
<dbReference type="EMBL" id="JARPUR010000004">
    <property type="protein sequence ID" value="KAK4878269.1"/>
    <property type="molecule type" value="Genomic_DNA"/>
</dbReference>
<keyword evidence="4" id="KW-1185">Reference proteome</keyword>
<feature type="signal peptide" evidence="2">
    <location>
        <begin position="1"/>
        <end position="20"/>
    </location>
</feature>
<accession>A0AAN7PV85</accession>
<proteinExistence type="predicted"/>
<reference evidence="4" key="1">
    <citation type="submission" date="2023-01" db="EMBL/GenBank/DDBJ databases">
        <title>Key to firefly adult light organ development and bioluminescence: homeobox transcription factors regulate luciferase expression and transportation to peroxisome.</title>
        <authorList>
            <person name="Fu X."/>
        </authorList>
    </citation>
    <scope>NUCLEOTIDE SEQUENCE [LARGE SCALE GENOMIC DNA]</scope>
</reference>
<feature type="coiled-coil region" evidence="1">
    <location>
        <begin position="50"/>
        <end position="85"/>
    </location>
</feature>